<evidence type="ECO:0000256" key="3">
    <source>
        <dbReference type="ARBA" id="ARBA00022989"/>
    </source>
</evidence>
<evidence type="ECO:0000256" key="5">
    <source>
        <dbReference type="SAM" id="Phobius"/>
    </source>
</evidence>
<dbReference type="EMBL" id="JACOOQ010000003">
    <property type="protein sequence ID" value="MBC5639425.1"/>
    <property type="molecule type" value="Genomic_DNA"/>
</dbReference>
<keyword evidence="7" id="KW-1185">Reference proteome</keyword>
<feature type="transmembrane region" description="Helical" evidence="5">
    <location>
        <begin position="96"/>
        <end position="119"/>
    </location>
</feature>
<sequence>MNIKDILIVGVALAMDAFGITISIGLNKHVNRSKKIGFIISFALFQFLFFFSGAIMGFLFEKYITAIPNIIGGIAIGIVGVMMIREGFEKNENEDLVLKNIMYLILGVSVSIDALVVGFTTIGTTISYEIIFLDSIFVGIITLIICTAGFYFCRFIRRISFVTKYADFFGGIILILFAIKMIFF</sequence>
<keyword evidence="2 5" id="KW-0812">Transmembrane</keyword>
<feature type="transmembrane region" description="Helical" evidence="5">
    <location>
        <begin position="165"/>
        <end position="183"/>
    </location>
</feature>
<gene>
    <name evidence="6" type="ORF">H8R92_03070</name>
</gene>
<feature type="transmembrane region" description="Helical" evidence="5">
    <location>
        <begin position="6"/>
        <end position="26"/>
    </location>
</feature>
<feature type="transmembrane region" description="Helical" evidence="5">
    <location>
        <begin position="66"/>
        <end position="84"/>
    </location>
</feature>
<evidence type="ECO:0000313" key="6">
    <source>
        <dbReference type="EMBL" id="MBC5639425.1"/>
    </source>
</evidence>
<keyword evidence="1" id="KW-1003">Cell membrane</keyword>
<evidence type="ECO:0000256" key="2">
    <source>
        <dbReference type="ARBA" id="ARBA00022692"/>
    </source>
</evidence>
<comment type="caution">
    <text evidence="6">The sequence shown here is derived from an EMBL/GenBank/DDBJ whole genome shotgun (WGS) entry which is preliminary data.</text>
</comment>
<organism evidence="6 7">
    <name type="scientific">Clostridium lentum</name>
    <dbReference type="NCBI Taxonomy" id="2763037"/>
    <lineage>
        <taxon>Bacteria</taxon>
        <taxon>Bacillati</taxon>
        <taxon>Bacillota</taxon>
        <taxon>Clostridia</taxon>
        <taxon>Eubacteriales</taxon>
        <taxon>Clostridiaceae</taxon>
        <taxon>Clostridium</taxon>
    </lineage>
</organism>
<dbReference type="RefSeq" id="WP_022211625.1">
    <property type="nucleotide sequence ID" value="NZ_JACOOQ010000003.1"/>
</dbReference>
<keyword evidence="3 5" id="KW-1133">Transmembrane helix</keyword>
<feature type="transmembrane region" description="Helical" evidence="5">
    <location>
        <begin position="131"/>
        <end position="153"/>
    </location>
</feature>
<dbReference type="PANTHER" id="PTHR35529">
    <property type="entry name" value="MANGANESE EFFLUX PUMP MNTP-RELATED"/>
    <property type="match status" value="1"/>
</dbReference>
<dbReference type="InterPro" id="IPR003810">
    <property type="entry name" value="Mntp/YtaF"/>
</dbReference>
<feature type="transmembrane region" description="Helical" evidence="5">
    <location>
        <begin position="38"/>
        <end position="60"/>
    </location>
</feature>
<dbReference type="PANTHER" id="PTHR35529:SF1">
    <property type="entry name" value="MANGANESE EFFLUX PUMP MNTP-RELATED"/>
    <property type="match status" value="1"/>
</dbReference>
<protein>
    <submittedName>
        <fullName evidence="6">Manganese efflux pump</fullName>
    </submittedName>
</protein>
<dbReference type="AlphaFoldDB" id="A0A8I0ACX5"/>
<dbReference type="Pfam" id="PF02659">
    <property type="entry name" value="Mntp"/>
    <property type="match status" value="1"/>
</dbReference>
<evidence type="ECO:0000313" key="7">
    <source>
        <dbReference type="Proteomes" id="UP000662088"/>
    </source>
</evidence>
<proteinExistence type="predicted"/>
<dbReference type="Proteomes" id="UP000662088">
    <property type="component" value="Unassembled WGS sequence"/>
</dbReference>
<name>A0A8I0ACX5_9CLOT</name>
<evidence type="ECO:0000256" key="4">
    <source>
        <dbReference type="ARBA" id="ARBA00023136"/>
    </source>
</evidence>
<evidence type="ECO:0000256" key="1">
    <source>
        <dbReference type="ARBA" id="ARBA00022475"/>
    </source>
</evidence>
<keyword evidence="4 5" id="KW-0472">Membrane</keyword>
<reference evidence="6" key="1">
    <citation type="submission" date="2020-08" db="EMBL/GenBank/DDBJ databases">
        <title>Genome public.</title>
        <authorList>
            <person name="Liu C."/>
            <person name="Sun Q."/>
        </authorList>
    </citation>
    <scope>NUCLEOTIDE SEQUENCE</scope>
    <source>
        <strain evidence="6">NSJ-42</strain>
    </source>
</reference>
<accession>A0A8I0ACX5</accession>